<gene>
    <name evidence="13" type="ORF">SAMN05216526_1672</name>
</gene>
<evidence type="ECO:0000259" key="12">
    <source>
        <dbReference type="SMART" id="SM00986"/>
    </source>
</evidence>
<dbReference type="GO" id="GO:0051539">
    <property type="term" value="F:4 iron, 4 sulfur cluster binding"/>
    <property type="evidence" value="ECO:0007669"/>
    <property type="project" value="UniProtKB-KW"/>
</dbReference>
<dbReference type="AlphaFoldDB" id="A0A1R3W445"/>
<organism evidence="13 14">
    <name type="scientific">Ectothiorhodosinus mongolicus</name>
    <dbReference type="NCBI Taxonomy" id="233100"/>
    <lineage>
        <taxon>Bacteria</taxon>
        <taxon>Pseudomonadati</taxon>
        <taxon>Pseudomonadota</taxon>
        <taxon>Gammaproteobacteria</taxon>
        <taxon>Chromatiales</taxon>
        <taxon>Ectothiorhodospiraceae</taxon>
        <taxon>Ectothiorhodosinus</taxon>
    </lineage>
</organism>
<keyword evidence="14" id="KW-1185">Reference proteome</keyword>
<comment type="catalytic activity">
    <reaction evidence="1">
        <text>Hydrolyzes single-stranded DNA or mismatched double-stranded DNA and polynucleotides, releasing free uracil.</text>
        <dbReference type="EC" id="3.2.2.27"/>
    </reaction>
</comment>
<dbReference type="OrthoDB" id="5290748at2"/>
<protein>
    <recommendedName>
        <fullName evidence="4">Type-4 uracil-DNA glycosylase</fullName>
        <ecNumber evidence="3">3.2.2.27</ecNumber>
    </recommendedName>
</protein>
<dbReference type="PANTHER" id="PTHR33693:SF1">
    <property type="entry name" value="TYPE-4 URACIL-DNA GLYCOSYLASE"/>
    <property type="match status" value="1"/>
</dbReference>
<dbReference type="Gene3D" id="3.40.470.10">
    <property type="entry name" value="Uracil-DNA glycosylase-like domain"/>
    <property type="match status" value="1"/>
</dbReference>
<dbReference type="EC" id="3.2.2.27" evidence="3"/>
<evidence type="ECO:0000256" key="9">
    <source>
        <dbReference type="ARBA" id="ARBA00023004"/>
    </source>
</evidence>
<accession>A0A1R3W445</accession>
<keyword evidence="11" id="KW-0234">DNA repair</keyword>
<evidence type="ECO:0000256" key="1">
    <source>
        <dbReference type="ARBA" id="ARBA00001400"/>
    </source>
</evidence>
<dbReference type="GO" id="GO:0046872">
    <property type="term" value="F:metal ion binding"/>
    <property type="evidence" value="ECO:0007669"/>
    <property type="project" value="UniProtKB-KW"/>
</dbReference>
<evidence type="ECO:0000256" key="6">
    <source>
        <dbReference type="ARBA" id="ARBA00022723"/>
    </source>
</evidence>
<evidence type="ECO:0000256" key="4">
    <source>
        <dbReference type="ARBA" id="ARBA00019403"/>
    </source>
</evidence>
<keyword evidence="10" id="KW-0411">Iron-sulfur</keyword>
<dbReference type="InterPro" id="IPR005273">
    <property type="entry name" value="Ura-DNA_glyco_family4"/>
</dbReference>
<dbReference type="NCBIfam" id="TIGR00758">
    <property type="entry name" value="UDG_fam4"/>
    <property type="match status" value="1"/>
</dbReference>
<dbReference type="Pfam" id="PF03167">
    <property type="entry name" value="UDG"/>
    <property type="match status" value="1"/>
</dbReference>
<evidence type="ECO:0000256" key="5">
    <source>
        <dbReference type="ARBA" id="ARBA00022485"/>
    </source>
</evidence>
<evidence type="ECO:0000256" key="10">
    <source>
        <dbReference type="ARBA" id="ARBA00023014"/>
    </source>
</evidence>
<evidence type="ECO:0000256" key="7">
    <source>
        <dbReference type="ARBA" id="ARBA00022763"/>
    </source>
</evidence>
<dbReference type="InterPro" id="IPR051536">
    <property type="entry name" value="UDG_Type-4/5"/>
</dbReference>
<evidence type="ECO:0000256" key="11">
    <source>
        <dbReference type="ARBA" id="ARBA00023204"/>
    </source>
</evidence>
<dbReference type="GO" id="GO:0006281">
    <property type="term" value="P:DNA repair"/>
    <property type="evidence" value="ECO:0007669"/>
    <property type="project" value="UniProtKB-KW"/>
</dbReference>
<proteinExistence type="inferred from homology"/>
<keyword evidence="5" id="KW-0004">4Fe-4S</keyword>
<dbReference type="SUPFAM" id="SSF52141">
    <property type="entry name" value="Uracil-DNA glycosylase-like"/>
    <property type="match status" value="1"/>
</dbReference>
<keyword evidence="7" id="KW-0227">DNA damage</keyword>
<evidence type="ECO:0000256" key="8">
    <source>
        <dbReference type="ARBA" id="ARBA00022801"/>
    </source>
</evidence>
<comment type="similarity">
    <text evidence="2">Belongs to the uracil-DNA glycosylase (UDG) superfamily. Type 4 (UDGa) family.</text>
</comment>
<evidence type="ECO:0000256" key="3">
    <source>
        <dbReference type="ARBA" id="ARBA00012030"/>
    </source>
</evidence>
<evidence type="ECO:0000313" key="14">
    <source>
        <dbReference type="Proteomes" id="UP000223759"/>
    </source>
</evidence>
<dbReference type="InterPro" id="IPR036895">
    <property type="entry name" value="Uracil-DNA_glycosylase-like_sf"/>
</dbReference>
<dbReference type="STRING" id="233100.SAMN05216526_1672"/>
<reference evidence="13 14" key="1">
    <citation type="submission" date="2017-01" db="EMBL/GenBank/DDBJ databases">
        <authorList>
            <person name="Mah S.A."/>
            <person name="Swanson W.J."/>
            <person name="Moy G.W."/>
            <person name="Vacquier V.D."/>
        </authorList>
    </citation>
    <scope>NUCLEOTIDE SEQUENCE [LARGE SCALE GENOMIC DNA]</scope>
    <source>
        <strain evidence="13 14">M9</strain>
    </source>
</reference>
<evidence type="ECO:0000256" key="2">
    <source>
        <dbReference type="ARBA" id="ARBA00006521"/>
    </source>
</evidence>
<keyword evidence="6" id="KW-0479">Metal-binding</keyword>
<dbReference type="Proteomes" id="UP000223759">
    <property type="component" value="Unassembled WGS sequence"/>
</dbReference>
<name>A0A1R3W445_9GAMM</name>
<keyword evidence="9" id="KW-0408">Iron</keyword>
<evidence type="ECO:0000313" key="13">
    <source>
        <dbReference type="EMBL" id="SIT72520.1"/>
    </source>
</evidence>
<dbReference type="SMART" id="SM00987">
    <property type="entry name" value="UreE_C"/>
    <property type="match status" value="1"/>
</dbReference>
<feature type="domain" description="Uracil-DNA glycosylase-like" evidence="12">
    <location>
        <begin position="95"/>
        <end position="242"/>
    </location>
</feature>
<keyword evidence="8" id="KW-0378">Hydrolase</keyword>
<dbReference type="CDD" id="cd10030">
    <property type="entry name" value="UDG-F4_TTUDGA_SPO1dp_like"/>
    <property type="match status" value="1"/>
</dbReference>
<dbReference type="GO" id="GO:0004844">
    <property type="term" value="F:uracil DNA N-glycosylase activity"/>
    <property type="evidence" value="ECO:0007669"/>
    <property type="project" value="UniProtKB-EC"/>
</dbReference>
<sequence>MTPQQRQRALRAMGIDVWVPRAAQPEAAAAAVPEPAVTPIPVSQPAPPVGSALVPVAKALPAVESPQDDWQSLMREVAACQRCPELAGSRTQTVFGAGDPHATWMFIGEAPGADEDQQGEAFLGRSGQLLDRMLAALGISREQNVYLATMVKCRPPKNRDPLPEEAARCRAYLDRQIAAIKPKVLVALGRVAAQNLLDTEATLASLRGQVLSYQGIPLIVTYHPAYLLQRPADKRHAWDDLCLARGVHARLTAGAGGHA</sequence>
<dbReference type="InterPro" id="IPR005122">
    <property type="entry name" value="Uracil-DNA_glycosylase-like"/>
</dbReference>
<dbReference type="EMBL" id="FTPK01000003">
    <property type="protein sequence ID" value="SIT72520.1"/>
    <property type="molecule type" value="Genomic_DNA"/>
</dbReference>
<dbReference type="PANTHER" id="PTHR33693">
    <property type="entry name" value="TYPE-5 URACIL-DNA GLYCOSYLASE"/>
    <property type="match status" value="1"/>
</dbReference>
<dbReference type="SMART" id="SM00986">
    <property type="entry name" value="UDG"/>
    <property type="match status" value="1"/>
</dbReference>